<dbReference type="Gene3D" id="3.40.190.150">
    <property type="entry name" value="Bordetella uptake gene, domain 1"/>
    <property type="match status" value="1"/>
</dbReference>
<dbReference type="InterPro" id="IPR005064">
    <property type="entry name" value="BUG"/>
</dbReference>
<feature type="chain" id="PRO_5031219448" evidence="2">
    <location>
        <begin position="27"/>
        <end position="337"/>
    </location>
</feature>
<dbReference type="PIRSF" id="PIRSF017082">
    <property type="entry name" value="YflP"/>
    <property type="match status" value="1"/>
</dbReference>
<evidence type="ECO:0000256" key="1">
    <source>
        <dbReference type="ARBA" id="ARBA00006987"/>
    </source>
</evidence>
<dbReference type="SUPFAM" id="SSF53850">
    <property type="entry name" value="Periplasmic binding protein-like II"/>
    <property type="match status" value="1"/>
</dbReference>
<dbReference type="Pfam" id="PF03401">
    <property type="entry name" value="TctC"/>
    <property type="match status" value="1"/>
</dbReference>
<evidence type="ECO:0000313" key="3">
    <source>
        <dbReference type="EMBL" id="NYE85584.1"/>
    </source>
</evidence>
<comment type="caution">
    <text evidence="3">The sequence shown here is derived from an EMBL/GenBank/DDBJ whole genome shotgun (WGS) entry which is preliminary data.</text>
</comment>
<dbReference type="Proteomes" id="UP000542125">
    <property type="component" value="Unassembled WGS sequence"/>
</dbReference>
<keyword evidence="2" id="KW-0732">Signal</keyword>
<keyword evidence="3" id="KW-0675">Receptor</keyword>
<dbReference type="EMBL" id="JACBYR010000002">
    <property type="protein sequence ID" value="NYE85584.1"/>
    <property type="molecule type" value="Genomic_DNA"/>
</dbReference>
<evidence type="ECO:0000256" key="2">
    <source>
        <dbReference type="SAM" id="SignalP"/>
    </source>
</evidence>
<dbReference type="CDD" id="cd07012">
    <property type="entry name" value="PBP2_Bug_TTT"/>
    <property type="match status" value="1"/>
</dbReference>
<organism evidence="3 4">
    <name type="scientific">Pigmentiphaga litoralis</name>
    <dbReference type="NCBI Taxonomy" id="516702"/>
    <lineage>
        <taxon>Bacteria</taxon>
        <taxon>Pseudomonadati</taxon>
        <taxon>Pseudomonadota</taxon>
        <taxon>Betaproteobacteria</taxon>
        <taxon>Burkholderiales</taxon>
        <taxon>Alcaligenaceae</taxon>
        <taxon>Pigmentiphaga</taxon>
    </lineage>
</organism>
<keyword evidence="4" id="KW-1185">Reference proteome</keyword>
<dbReference type="RefSeq" id="WP_179589632.1">
    <property type="nucleotide sequence ID" value="NZ_JACBYR010000002.1"/>
</dbReference>
<evidence type="ECO:0000313" key="4">
    <source>
        <dbReference type="Proteomes" id="UP000542125"/>
    </source>
</evidence>
<proteinExistence type="inferred from homology"/>
<dbReference type="PANTHER" id="PTHR42928">
    <property type="entry name" value="TRICARBOXYLATE-BINDING PROTEIN"/>
    <property type="match status" value="1"/>
</dbReference>
<comment type="similarity">
    <text evidence="1">Belongs to the UPF0065 (bug) family.</text>
</comment>
<dbReference type="AlphaFoldDB" id="A0A7Y9IYX8"/>
<dbReference type="InterPro" id="IPR042100">
    <property type="entry name" value="Bug_dom1"/>
</dbReference>
<reference evidence="3 4" key="1">
    <citation type="submission" date="2020-07" db="EMBL/GenBank/DDBJ databases">
        <title>Genomic Encyclopedia of Type Strains, Phase IV (KMG-V): Genome sequencing to study the core and pangenomes of soil and plant-associated prokaryotes.</title>
        <authorList>
            <person name="Whitman W."/>
        </authorList>
    </citation>
    <scope>NUCLEOTIDE SEQUENCE [LARGE SCALE GENOMIC DNA]</scope>
    <source>
        <strain evidence="3 4">SAS40</strain>
    </source>
</reference>
<gene>
    <name evidence="3" type="ORF">FHW18_004891</name>
</gene>
<dbReference type="PANTHER" id="PTHR42928:SF5">
    <property type="entry name" value="BLR1237 PROTEIN"/>
    <property type="match status" value="1"/>
</dbReference>
<name>A0A7Y9IYX8_9BURK</name>
<sequence length="337" mass="36054">MMKRWALASRAKLAFAVAACSAACMAAAQSPPSPPLQPPWPTKPVRVIVPYAPGGGSDTLGRIVSRRLSEVFKQTFVVENRSGVAGVIGSQMVAKADPDGYTLVVSGIGSHVVAPMVNDNTFDPIKDFTHIAFLGGPPTVLVVAPDSPYRDLKGFVDYAKANPGKISWGSPGQGTHGYMIGDAFASTAGIKMVTINYKGGNPAMTDLLAGHITAAFMSFGTTTPYIQSGKLRALAITSDKRADDFPQLPTFTEQGYPALTGTTWFSLSGPANMPPAIVERLNTEVRRALRSPEIVAEMRRQNMETLDMDVPAFNAYVRSEIQHWKPYVAPAQADAKP</sequence>
<protein>
    <submittedName>
        <fullName evidence="3">Tripartite-type tricarboxylate transporter receptor subunit TctC</fullName>
    </submittedName>
</protein>
<accession>A0A7Y9IYX8</accession>
<feature type="signal peptide" evidence="2">
    <location>
        <begin position="1"/>
        <end position="26"/>
    </location>
</feature>
<dbReference type="Gene3D" id="3.40.190.10">
    <property type="entry name" value="Periplasmic binding protein-like II"/>
    <property type="match status" value="1"/>
</dbReference>